<dbReference type="AlphaFoldDB" id="A0A7D9D239"/>
<gene>
    <name evidence="2" type="ORF">JTBM06_V1_80022</name>
</gene>
<protein>
    <submittedName>
        <fullName evidence="2">Uncharacterized protein</fullName>
    </submittedName>
</protein>
<accession>A0A7D9D239</accession>
<feature type="region of interest" description="Disordered" evidence="1">
    <location>
        <begin position="1"/>
        <end position="56"/>
    </location>
</feature>
<proteinExistence type="predicted"/>
<evidence type="ECO:0000313" key="2">
    <source>
        <dbReference type="EMBL" id="VUX55698.1"/>
    </source>
</evidence>
<evidence type="ECO:0000256" key="1">
    <source>
        <dbReference type="SAM" id="MobiDB-lite"/>
    </source>
</evidence>
<sequence length="56" mass="6203">MVAAEPAPASMLGPKRRKNAADHESDHPVDNDARDKKKVESAFVIDKNSNKIDQCR</sequence>
<feature type="compositionally biased region" description="Basic and acidic residues" evidence="1">
    <location>
        <begin position="19"/>
        <end position="40"/>
    </location>
</feature>
<organism evidence="2">
    <name type="scientific">uncultured Woeseiaceae bacterium</name>
    <dbReference type="NCBI Taxonomy" id="1983305"/>
    <lineage>
        <taxon>Bacteria</taxon>
        <taxon>Pseudomonadati</taxon>
        <taxon>Pseudomonadota</taxon>
        <taxon>Gammaproteobacteria</taxon>
        <taxon>Woeseiales</taxon>
        <taxon>Woeseiaceae</taxon>
        <taxon>environmental samples</taxon>
    </lineage>
</organism>
<reference evidence="2" key="1">
    <citation type="submission" date="2019-07" db="EMBL/GenBank/DDBJ databases">
        <authorList>
            <person name="Weber M."/>
            <person name="Kostadinov I."/>
            <person name="Kostadinov D I."/>
        </authorList>
    </citation>
    <scope>NUCLEOTIDE SEQUENCE</scope>
    <source>
        <strain evidence="2">Gfbio:sag-sample-m06:053724c1-46a9-4a36-b237-ea2bf867836b</strain>
    </source>
</reference>
<name>A0A7D9D239_9GAMM</name>
<dbReference type="EMBL" id="LR633967">
    <property type="protein sequence ID" value="VUX55698.1"/>
    <property type="molecule type" value="Genomic_DNA"/>
</dbReference>